<gene>
    <name evidence="2" type="ORF">JRV97_11055</name>
</gene>
<organism evidence="2 3">
    <name type="scientific">Marinitoga aeolica</name>
    <dbReference type="NCBI Taxonomy" id="2809031"/>
    <lineage>
        <taxon>Bacteria</taxon>
        <taxon>Thermotogati</taxon>
        <taxon>Thermotogota</taxon>
        <taxon>Thermotogae</taxon>
        <taxon>Petrotogales</taxon>
        <taxon>Petrotogaceae</taxon>
        <taxon>Marinitoga</taxon>
    </lineage>
</organism>
<evidence type="ECO:0000313" key="2">
    <source>
        <dbReference type="EMBL" id="WGS64877.1"/>
    </source>
</evidence>
<dbReference type="Proteomes" id="UP001232493">
    <property type="component" value="Chromosome"/>
</dbReference>
<keyword evidence="3" id="KW-1185">Reference proteome</keyword>
<evidence type="ECO:0000259" key="1">
    <source>
        <dbReference type="Pfam" id="PF19289"/>
    </source>
</evidence>
<sequence>MIKEKYQIHNRELSLNIVQTEIESIRKKDIVKTGIRIYDNGKIGVAGSLGNYNEKELETKAKENLKLNIPYEYDITQNISREEVEIVEISENEFVEKIEKLMREIKEKHNDFSFSNKITLKNSIKILENDLNTKLYSELKYFSFELIFKHKSSANIFDGFVGYEGFDYSHEKFINIVDEVCGAFNNVVDIEENEYPIIFLSDDFTILKKFYTDLNGLSFGSESSIFSNKIGEKIFSNDFTLYQSRNHEDGIIEHFFDAEGTINEENRFPLIENGVLKSPYTDKKTANMFNLPLTGAAEADYDSVPSLGFVPMSIKKSDKTLKELLNGKKGILVFIASGGDFTPDGKFGTPVQLGFLYDGEKLIGRVPEFKINSDIYSMFGKDFIGVGKDSITQLGKNFGVVINMKIMK</sequence>
<feature type="domain" description="Metalloprotease TldD/E C-terminal" evidence="1">
    <location>
        <begin position="194"/>
        <end position="391"/>
    </location>
</feature>
<dbReference type="SUPFAM" id="SSF111283">
    <property type="entry name" value="Putative modulator of DNA gyrase, PmbA/TldD"/>
    <property type="match status" value="1"/>
</dbReference>
<reference evidence="2 3" key="1">
    <citation type="submission" date="2021-02" db="EMBL/GenBank/DDBJ databases">
        <title>Characterization of Marinitoga sp. nov. str. BP5-C20A.</title>
        <authorList>
            <person name="Erauso G."/>
            <person name="Postec A."/>
        </authorList>
    </citation>
    <scope>NUCLEOTIDE SEQUENCE [LARGE SCALE GENOMIC DNA]</scope>
    <source>
        <strain evidence="2 3">BP5-C20A</strain>
    </source>
</reference>
<dbReference type="InterPro" id="IPR045569">
    <property type="entry name" value="Metalloprtase-TldD/E_C"/>
</dbReference>
<evidence type="ECO:0000313" key="3">
    <source>
        <dbReference type="Proteomes" id="UP001232493"/>
    </source>
</evidence>
<dbReference type="RefSeq" id="WP_280998879.1">
    <property type="nucleotide sequence ID" value="NZ_CP069362.1"/>
</dbReference>
<dbReference type="InterPro" id="IPR047657">
    <property type="entry name" value="PmbA"/>
</dbReference>
<name>A0ABY8PQH8_9BACT</name>
<dbReference type="InterPro" id="IPR036059">
    <property type="entry name" value="TldD/PmbA_sf"/>
</dbReference>
<protein>
    <recommendedName>
        <fullName evidence="1">Metalloprotease TldD/E C-terminal domain-containing protein</fullName>
    </recommendedName>
</protein>
<dbReference type="PANTHER" id="PTHR43421:SF1">
    <property type="entry name" value="METALLOPROTEASE PMBA"/>
    <property type="match status" value="1"/>
</dbReference>
<dbReference type="Pfam" id="PF19289">
    <property type="entry name" value="PmbA_TldD_3rd"/>
    <property type="match status" value="1"/>
</dbReference>
<accession>A0ABY8PQH8</accession>
<dbReference type="EMBL" id="CP069362">
    <property type="protein sequence ID" value="WGS64877.1"/>
    <property type="molecule type" value="Genomic_DNA"/>
</dbReference>
<dbReference type="PANTHER" id="PTHR43421">
    <property type="entry name" value="METALLOPROTEASE PMBA"/>
    <property type="match status" value="1"/>
</dbReference>
<proteinExistence type="predicted"/>